<gene>
    <name evidence="1" type="ORF">GCM10022384_36180</name>
</gene>
<accession>A0ABP7QLW1</accession>
<name>A0ABP7QLW1_9ACTN</name>
<evidence type="ECO:0000313" key="1">
    <source>
        <dbReference type="EMBL" id="GAA3984442.1"/>
    </source>
</evidence>
<dbReference type="EMBL" id="BAABCQ010000065">
    <property type="protein sequence ID" value="GAA3984442.1"/>
    <property type="molecule type" value="Genomic_DNA"/>
</dbReference>
<keyword evidence="2" id="KW-1185">Reference proteome</keyword>
<protein>
    <submittedName>
        <fullName evidence="1">Uncharacterized protein</fullName>
    </submittedName>
</protein>
<dbReference type="Proteomes" id="UP001500034">
    <property type="component" value="Unassembled WGS sequence"/>
</dbReference>
<proteinExistence type="predicted"/>
<reference evidence="2" key="1">
    <citation type="journal article" date="2019" name="Int. J. Syst. Evol. Microbiol.">
        <title>The Global Catalogue of Microorganisms (GCM) 10K type strain sequencing project: providing services to taxonomists for standard genome sequencing and annotation.</title>
        <authorList>
            <consortium name="The Broad Institute Genomics Platform"/>
            <consortium name="The Broad Institute Genome Sequencing Center for Infectious Disease"/>
            <person name="Wu L."/>
            <person name="Ma J."/>
        </authorList>
    </citation>
    <scope>NUCLEOTIDE SEQUENCE [LARGE SCALE GENOMIC DNA]</scope>
    <source>
        <strain evidence="2">JCM 17027</strain>
    </source>
</reference>
<sequence length="61" mass="6520">MPHAECRVPLHSSFRWSSLLSSLLSSLDLFAGAAVYAAIQSSTPASSFRFTFSGAADPRTD</sequence>
<organism evidence="1 2">
    <name type="scientific">Streptomyces marokkonensis</name>
    <dbReference type="NCBI Taxonomy" id="324855"/>
    <lineage>
        <taxon>Bacteria</taxon>
        <taxon>Bacillati</taxon>
        <taxon>Actinomycetota</taxon>
        <taxon>Actinomycetes</taxon>
        <taxon>Kitasatosporales</taxon>
        <taxon>Streptomycetaceae</taxon>
        <taxon>Streptomyces</taxon>
    </lineage>
</organism>
<comment type="caution">
    <text evidence="1">The sequence shown here is derived from an EMBL/GenBank/DDBJ whole genome shotgun (WGS) entry which is preliminary data.</text>
</comment>
<evidence type="ECO:0000313" key="2">
    <source>
        <dbReference type="Proteomes" id="UP001500034"/>
    </source>
</evidence>